<gene>
    <name evidence="1" type="ORF">CFOL_v3_20145</name>
</gene>
<sequence length="104" mass="12194">MMSFTEGTDEWIHVEKKKKVEPLIDPIALGYCLWRSICRLKESTGKTGAWIDEMMSFTEGTDEQSLDEKRKKVEPVIHHIAMGYYFWRNIYRLKESNGKNAYGT</sequence>
<comment type="caution">
    <text evidence="1">The sequence shown here is derived from an EMBL/GenBank/DDBJ whole genome shotgun (WGS) entry which is preliminary data.</text>
</comment>
<protein>
    <submittedName>
        <fullName evidence="1">Uncharacterized protein</fullName>
    </submittedName>
</protein>
<evidence type="ECO:0000313" key="2">
    <source>
        <dbReference type="Proteomes" id="UP000187406"/>
    </source>
</evidence>
<dbReference type="InParanoid" id="A0A1Q3C967"/>
<dbReference type="EMBL" id="BDDD01001515">
    <property type="protein sequence ID" value="GAV76672.1"/>
    <property type="molecule type" value="Genomic_DNA"/>
</dbReference>
<name>A0A1Q3C967_CEPFO</name>
<reference evidence="2" key="1">
    <citation type="submission" date="2016-04" db="EMBL/GenBank/DDBJ databases">
        <title>Cephalotus genome sequencing.</title>
        <authorList>
            <person name="Fukushima K."/>
            <person name="Hasebe M."/>
            <person name="Fang X."/>
        </authorList>
    </citation>
    <scope>NUCLEOTIDE SEQUENCE [LARGE SCALE GENOMIC DNA]</scope>
    <source>
        <strain evidence="2">cv. St1</strain>
    </source>
</reference>
<evidence type="ECO:0000313" key="1">
    <source>
        <dbReference type="EMBL" id="GAV76672.1"/>
    </source>
</evidence>
<dbReference type="Proteomes" id="UP000187406">
    <property type="component" value="Unassembled WGS sequence"/>
</dbReference>
<accession>A0A1Q3C967</accession>
<keyword evidence="2" id="KW-1185">Reference proteome</keyword>
<proteinExistence type="predicted"/>
<dbReference type="AlphaFoldDB" id="A0A1Q3C967"/>
<organism evidence="1 2">
    <name type="scientific">Cephalotus follicularis</name>
    <name type="common">Albany pitcher plant</name>
    <dbReference type="NCBI Taxonomy" id="3775"/>
    <lineage>
        <taxon>Eukaryota</taxon>
        <taxon>Viridiplantae</taxon>
        <taxon>Streptophyta</taxon>
        <taxon>Embryophyta</taxon>
        <taxon>Tracheophyta</taxon>
        <taxon>Spermatophyta</taxon>
        <taxon>Magnoliopsida</taxon>
        <taxon>eudicotyledons</taxon>
        <taxon>Gunneridae</taxon>
        <taxon>Pentapetalae</taxon>
        <taxon>rosids</taxon>
        <taxon>fabids</taxon>
        <taxon>Oxalidales</taxon>
        <taxon>Cephalotaceae</taxon>
        <taxon>Cephalotus</taxon>
    </lineage>
</organism>